<sequence length="40" mass="4162">MLPVNGTVTGTHAPADPAEWGMWHHVPRAKAPFASALPAA</sequence>
<reference evidence="1 2" key="1">
    <citation type="submission" date="2016-06" db="EMBL/GenBank/DDBJ databases">
        <authorList>
            <person name="Kjaerup R.B."/>
            <person name="Dalgaard T.S."/>
            <person name="Juul-Madsen H.R."/>
        </authorList>
    </citation>
    <scope>NUCLEOTIDE SEQUENCE [LARGE SCALE GENOMIC DNA]</scope>
    <source>
        <strain evidence="1 2">DSM 44871</strain>
    </source>
</reference>
<name>A0A1C4ZSB5_9ACTN</name>
<evidence type="ECO:0000313" key="1">
    <source>
        <dbReference type="EMBL" id="SCF35865.1"/>
    </source>
</evidence>
<accession>A0A1C4ZSB5</accession>
<dbReference type="EMBL" id="FMCR01000007">
    <property type="protein sequence ID" value="SCF35865.1"/>
    <property type="molecule type" value="Genomic_DNA"/>
</dbReference>
<dbReference type="AlphaFoldDB" id="A0A1C4ZSB5"/>
<proteinExistence type="predicted"/>
<dbReference type="Proteomes" id="UP000198864">
    <property type="component" value="Unassembled WGS sequence"/>
</dbReference>
<organism evidence="1 2">
    <name type="scientific">Micromonospora saelicesensis</name>
    <dbReference type="NCBI Taxonomy" id="285676"/>
    <lineage>
        <taxon>Bacteria</taxon>
        <taxon>Bacillati</taxon>
        <taxon>Actinomycetota</taxon>
        <taxon>Actinomycetes</taxon>
        <taxon>Micromonosporales</taxon>
        <taxon>Micromonosporaceae</taxon>
        <taxon>Micromonospora</taxon>
    </lineage>
</organism>
<gene>
    <name evidence="1" type="ORF">GA0070561_5723</name>
</gene>
<protein>
    <submittedName>
        <fullName evidence="1">Uncharacterized protein</fullName>
    </submittedName>
</protein>
<evidence type="ECO:0000313" key="2">
    <source>
        <dbReference type="Proteomes" id="UP000198864"/>
    </source>
</evidence>
<dbReference type="STRING" id="285676.GA0070561_5723"/>